<feature type="transmembrane region" description="Helical" evidence="1">
    <location>
        <begin position="51"/>
        <end position="80"/>
    </location>
</feature>
<evidence type="ECO:0000313" key="3">
    <source>
        <dbReference type="Proteomes" id="UP000009011"/>
    </source>
</evidence>
<feature type="transmembrane region" description="Helical" evidence="1">
    <location>
        <begin position="100"/>
        <end position="133"/>
    </location>
</feature>
<dbReference type="AlphaFoldDB" id="I6YVD3"/>
<keyword evidence="1" id="KW-1133">Transmembrane helix</keyword>
<proteinExistence type="predicted"/>
<dbReference type="KEGG" id="mro:MROS_1270"/>
<organism evidence="2 3">
    <name type="scientific">Melioribacter roseus (strain DSM 23840 / JCM 17771 / VKM B-2668 / P3M-2)</name>
    <dbReference type="NCBI Taxonomy" id="1191523"/>
    <lineage>
        <taxon>Bacteria</taxon>
        <taxon>Pseudomonadati</taxon>
        <taxon>Ignavibacteriota</taxon>
        <taxon>Ignavibacteria</taxon>
        <taxon>Ignavibacteriales</taxon>
        <taxon>Melioribacteraceae</taxon>
        <taxon>Melioribacter</taxon>
    </lineage>
</organism>
<dbReference type="STRING" id="1191523.MROS_1270"/>
<dbReference type="OrthoDB" id="9803265at2"/>
<dbReference type="HOGENOM" id="CLU_100966_1_0_10"/>
<gene>
    <name evidence="2" type="ordered locus">MROS_1270</name>
</gene>
<name>I6YVD3_MELRP</name>
<dbReference type="RefSeq" id="WP_014855942.1">
    <property type="nucleotide sequence ID" value="NC_018178.1"/>
</dbReference>
<protein>
    <submittedName>
        <fullName evidence="2">Integral membrane protein</fullName>
    </submittedName>
</protein>
<dbReference type="Proteomes" id="UP000009011">
    <property type="component" value="Chromosome"/>
</dbReference>
<reference evidence="2 3" key="1">
    <citation type="journal article" date="2013" name="PLoS ONE">
        <title>Genomic analysis of Melioribacter roseus, facultatively anaerobic organotrophic bacterium representing a novel deep lineage within Bacteriodetes/Chlorobi group.</title>
        <authorList>
            <person name="Kadnikov V.V."/>
            <person name="Mardanov A.V."/>
            <person name="Podosokorskaya O.A."/>
            <person name="Gavrilov S.N."/>
            <person name="Kublanov I.V."/>
            <person name="Beletsky A.V."/>
            <person name="Bonch-Osmolovskaya E.A."/>
            <person name="Ravin N.V."/>
        </authorList>
    </citation>
    <scope>NUCLEOTIDE SEQUENCE [LARGE SCALE GENOMIC DNA]</scope>
    <source>
        <strain evidence="3">JCM 17771 / P3M-2</strain>
    </source>
</reference>
<keyword evidence="1" id="KW-0472">Membrane</keyword>
<dbReference type="EMBL" id="CP003557">
    <property type="protein sequence ID" value="AFN74507.1"/>
    <property type="molecule type" value="Genomic_DNA"/>
</dbReference>
<dbReference type="InterPro" id="IPR032531">
    <property type="entry name" value="DUF4956"/>
</dbReference>
<dbReference type="Pfam" id="PF16316">
    <property type="entry name" value="DUF4956"/>
    <property type="match status" value="1"/>
</dbReference>
<keyword evidence="1" id="KW-0812">Transmembrane</keyword>
<keyword evidence="3" id="KW-1185">Reference proteome</keyword>
<sequence length="225" mass="25572">MHSVETIKLLESFRFGVREALLSLSATAALSLFVAWVYHITHRKKKYSKEFLQTLVFISAVVASVMLVIGNNLAGAFGLIGAVSIIRFRTKVKNPQDTAYIFFVMAIGVACGFKYYYVALVSTVFIGTMLIIFSKLNFTEEEVSRKSHILRILVNDINEGKAAIEKLLDAEVEWWDIYQLKTDKNDKLVVDYIVNLKKNTPVKVFLDFVFNKAESFFTVLEFKDA</sequence>
<feature type="transmembrane region" description="Helical" evidence="1">
    <location>
        <begin position="20"/>
        <end position="39"/>
    </location>
</feature>
<evidence type="ECO:0000313" key="2">
    <source>
        <dbReference type="EMBL" id="AFN74507.1"/>
    </source>
</evidence>
<accession>I6YVD3</accession>
<evidence type="ECO:0000256" key="1">
    <source>
        <dbReference type="SAM" id="Phobius"/>
    </source>
</evidence>
<dbReference type="eggNOG" id="COG1285">
    <property type="taxonomic scope" value="Bacteria"/>
</dbReference>